<dbReference type="Proteomes" id="UP000028981">
    <property type="component" value="Unassembled WGS sequence"/>
</dbReference>
<comment type="caution">
    <text evidence="1">The sequence shown here is derived from an EMBL/GenBank/DDBJ whole genome shotgun (WGS) entry which is preliminary data.</text>
</comment>
<dbReference type="AlphaFoldDB" id="A0A087M143"/>
<sequence>MRNDHAISRRAFVAGLGSISVLLSVPVTGYAASLPLVTVSKDPSCGCCTGWAEHIEAAGFPVRIVESQNMDAIKQQLRVPPALYSCHTAEVDGYVVEGHVPAAAIRRLLTERPAATGLAVPGMPAGSPGMDFPGVTAEPYEVFLFAPADQKVFGRFRSAQEI</sequence>
<evidence type="ECO:0000313" key="2">
    <source>
        <dbReference type="Proteomes" id="UP000028981"/>
    </source>
</evidence>
<organism evidence="1 2">
    <name type="scientific">Devosia riboflavina</name>
    <dbReference type="NCBI Taxonomy" id="46914"/>
    <lineage>
        <taxon>Bacteria</taxon>
        <taxon>Pseudomonadati</taxon>
        <taxon>Pseudomonadota</taxon>
        <taxon>Alphaproteobacteria</taxon>
        <taxon>Hyphomicrobiales</taxon>
        <taxon>Devosiaceae</taxon>
        <taxon>Devosia</taxon>
    </lineage>
</organism>
<reference evidence="1 2" key="1">
    <citation type="submission" date="2014-08" db="EMBL/GenBank/DDBJ databases">
        <authorList>
            <person name="Hassan Y.I."/>
            <person name="Lepp D."/>
            <person name="Zhou T."/>
        </authorList>
    </citation>
    <scope>NUCLEOTIDE SEQUENCE [LARGE SCALE GENOMIC DNA]</scope>
    <source>
        <strain evidence="1 2">IFO13584</strain>
    </source>
</reference>
<dbReference type="InterPro" id="IPR007332">
    <property type="entry name" value="DUF411"/>
</dbReference>
<dbReference type="RefSeq" id="WP_035083828.1">
    <property type="nucleotide sequence ID" value="NZ_JQGC01000012.1"/>
</dbReference>
<dbReference type="OrthoDB" id="14727at2"/>
<keyword evidence="2" id="KW-1185">Reference proteome</keyword>
<dbReference type="Pfam" id="PF04214">
    <property type="entry name" value="DUF411"/>
    <property type="match status" value="1"/>
</dbReference>
<dbReference type="STRING" id="46914.JP75_13995"/>
<proteinExistence type="predicted"/>
<dbReference type="EMBL" id="JQGC01000012">
    <property type="protein sequence ID" value="KFL30596.1"/>
    <property type="molecule type" value="Genomic_DNA"/>
</dbReference>
<accession>A0A087M143</accession>
<name>A0A087M143_9HYPH</name>
<evidence type="ECO:0000313" key="1">
    <source>
        <dbReference type="EMBL" id="KFL30596.1"/>
    </source>
</evidence>
<gene>
    <name evidence="1" type="ORF">JP75_13995</name>
</gene>
<protein>
    <submittedName>
        <fullName evidence="1">Metal-binding protein</fullName>
    </submittedName>
</protein>